<protein>
    <submittedName>
        <fullName evidence="1">Uncharacterized protein</fullName>
    </submittedName>
</protein>
<evidence type="ECO:0000313" key="2">
    <source>
        <dbReference type="Proteomes" id="UP001187682"/>
    </source>
</evidence>
<comment type="caution">
    <text evidence="1">The sequence shown here is derived from an EMBL/GenBank/DDBJ whole genome shotgun (WGS) entry which is preliminary data.</text>
</comment>
<evidence type="ECO:0000313" key="1">
    <source>
        <dbReference type="EMBL" id="SPN96550.1"/>
    </source>
</evidence>
<keyword evidence="2" id="KW-1185">Reference proteome</keyword>
<accession>A0AAE8MPB8</accession>
<proteinExistence type="predicted"/>
<dbReference type="EMBL" id="ONZQ02000001">
    <property type="protein sequence ID" value="SPN96550.1"/>
    <property type="molecule type" value="Genomic_DNA"/>
</dbReference>
<name>A0AAE8MPB8_9PEZI</name>
<dbReference type="Proteomes" id="UP001187682">
    <property type="component" value="Unassembled WGS sequence"/>
</dbReference>
<organism evidence="1 2">
    <name type="scientific">Cephalotrichum gorgonifer</name>
    <dbReference type="NCBI Taxonomy" id="2041049"/>
    <lineage>
        <taxon>Eukaryota</taxon>
        <taxon>Fungi</taxon>
        <taxon>Dikarya</taxon>
        <taxon>Ascomycota</taxon>
        <taxon>Pezizomycotina</taxon>
        <taxon>Sordariomycetes</taxon>
        <taxon>Hypocreomycetidae</taxon>
        <taxon>Microascales</taxon>
        <taxon>Microascaceae</taxon>
        <taxon>Cephalotrichum</taxon>
    </lineage>
</organism>
<gene>
    <name evidence="1" type="ORF">DNG_00073</name>
</gene>
<reference evidence="1" key="1">
    <citation type="submission" date="2018-03" db="EMBL/GenBank/DDBJ databases">
        <authorList>
            <person name="Guldener U."/>
        </authorList>
    </citation>
    <scope>NUCLEOTIDE SEQUENCE</scope>
</reference>
<dbReference type="AlphaFoldDB" id="A0AAE8MPB8"/>
<sequence length="379" mass="43492">MDTKKKIHPKFAEALKSSEAGYEAERQGDYKEALDAHNRAVERLTPLTKSGGFFSILSQEKRLLRQEAETKIGLHLERMRALQPYQGEKKSETPLVPAVTDFTVANALGSPSPAPSAMLEFSKRLNNTGPHLLSCLEIELPDRDITTYTPPSFTNTLPPDASVETWVVRRRGNTDASLEGRYHFTIKDATETNTLYFLDAPIQFHCHIPFAWLIRAGDYPHAGALIKTWEPTMPMHAMETRLQHRARKMEIENSLLQAGIHEEPDRKDTSPWGPRRFFYGCHKFVWKPKHPDKGHEDGNFETLYEFSRYWPDPDRKGRLLDDADESKPLFWCDDVPGFMLEFKWTVHFRGGLDPVFKEHLIASQVAKMAVMHANSKFRM</sequence>